<proteinExistence type="inferred from homology"/>
<evidence type="ECO:0000313" key="3">
    <source>
        <dbReference type="Proteomes" id="UP001497457"/>
    </source>
</evidence>
<reference evidence="3" key="1">
    <citation type="submission" date="2024-06" db="EMBL/GenBank/DDBJ databases">
        <authorList>
            <person name="Ryan C."/>
        </authorList>
    </citation>
    <scope>NUCLEOTIDE SEQUENCE [LARGE SCALE GENOMIC DNA]</scope>
</reference>
<dbReference type="Pfam" id="PF02458">
    <property type="entry name" value="Transferase"/>
    <property type="match status" value="2"/>
</dbReference>
<dbReference type="AlphaFoldDB" id="A0ABC8VIK7"/>
<keyword evidence="3" id="KW-1185">Reference proteome</keyword>
<protein>
    <submittedName>
        <fullName evidence="2">Uncharacterized protein</fullName>
    </submittedName>
</protein>
<sequence length="258" mass="28102">MSAVVIKSSPVVVRPSSPASTAAIKLSSFDKGLERMPITALLVFEHPIHETAETIKTALSRALVHYYPFAGRIVAAGDGYIQCGGEGVVELRRLRRRSSSPRTRGGYTRAAMSDPEAPAALFFSANARRLVGAKEGYYDNCVTAAQVVAERSGAVAGGDVVELVKKIRDAKERIPDQLKKNNKDEGGGDLPELRDRYDMVFVSSWPNLGFDEVDFGGGTPARVTSRMRERPHFPAFRVITTCCPSPSRRSMLMPSSEI</sequence>
<dbReference type="InterPro" id="IPR050898">
    <property type="entry name" value="Plant_acyltransferase"/>
</dbReference>
<accession>A0ABC8VIK7</accession>
<name>A0ABC8VIK7_9POAL</name>
<dbReference type="Proteomes" id="UP001497457">
    <property type="component" value="Chromosome 10rd"/>
</dbReference>
<evidence type="ECO:0000313" key="2">
    <source>
        <dbReference type="EMBL" id="CAL4891515.1"/>
    </source>
</evidence>
<gene>
    <name evidence="2" type="ORF">URODEC1_LOCUS3838</name>
</gene>
<dbReference type="PANTHER" id="PTHR31147">
    <property type="entry name" value="ACYL TRANSFERASE 4"/>
    <property type="match status" value="1"/>
</dbReference>
<reference evidence="2 3" key="2">
    <citation type="submission" date="2024-10" db="EMBL/GenBank/DDBJ databases">
        <authorList>
            <person name="Ryan C."/>
        </authorList>
    </citation>
    <scope>NUCLEOTIDE SEQUENCE [LARGE SCALE GENOMIC DNA]</scope>
</reference>
<dbReference type="InterPro" id="IPR023213">
    <property type="entry name" value="CAT-like_dom_sf"/>
</dbReference>
<dbReference type="GO" id="GO:0016747">
    <property type="term" value="F:acyltransferase activity, transferring groups other than amino-acyl groups"/>
    <property type="evidence" value="ECO:0007669"/>
    <property type="project" value="UniProtKB-ARBA"/>
</dbReference>
<evidence type="ECO:0000256" key="1">
    <source>
        <dbReference type="ARBA" id="ARBA00009861"/>
    </source>
</evidence>
<organism evidence="2 3">
    <name type="scientific">Urochloa decumbens</name>
    <dbReference type="NCBI Taxonomy" id="240449"/>
    <lineage>
        <taxon>Eukaryota</taxon>
        <taxon>Viridiplantae</taxon>
        <taxon>Streptophyta</taxon>
        <taxon>Embryophyta</taxon>
        <taxon>Tracheophyta</taxon>
        <taxon>Spermatophyta</taxon>
        <taxon>Magnoliopsida</taxon>
        <taxon>Liliopsida</taxon>
        <taxon>Poales</taxon>
        <taxon>Poaceae</taxon>
        <taxon>PACMAD clade</taxon>
        <taxon>Panicoideae</taxon>
        <taxon>Panicodae</taxon>
        <taxon>Paniceae</taxon>
        <taxon>Melinidinae</taxon>
        <taxon>Urochloa</taxon>
    </lineage>
</organism>
<dbReference type="Gene3D" id="3.30.559.10">
    <property type="entry name" value="Chloramphenicol acetyltransferase-like domain"/>
    <property type="match status" value="2"/>
</dbReference>
<comment type="similarity">
    <text evidence="1">Belongs to the plant acyltransferase family.</text>
</comment>
<dbReference type="PANTHER" id="PTHR31147:SF61">
    <property type="entry name" value="ACYL TRANSFERASE 15"/>
    <property type="match status" value="1"/>
</dbReference>
<dbReference type="EMBL" id="OZ075120">
    <property type="protein sequence ID" value="CAL4891515.1"/>
    <property type="molecule type" value="Genomic_DNA"/>
</dbReference>